<sequence length="622" mass="69252">MDYTVAYFIFVIIFRDILNPKDVISAQFENTTTSKDFCSQSCLSTYELKRKPVVTINTNSISTKCSMCQKNAVVSIRHEVNYQNVVHKLCSDACFSKFRSANNLTMNCCENCGGYCYSGSGQCHMLQIEGQSKKLIFLFVFFQNLFNKPTGMNSSVVPLSQGQVIVSIPTGSTVSAGGGNTSAVSPTSIISSSAAAGLQRLAAQSQHVGFARSVVKLKCQHCNRLFATKPELLDYKGKMFQFCGKNCSDEYKKINNVMAMCEYCKIEKIVKETVRFSGADKSFCSEGCKLLYKHDLAKRWGNHCKMCSYCLQTSPKLVQNNLGGKVEEFCCEECMSKYTVLFYQMAKCDGCKRQGAVPTVTAKIIGDASTQTDALKLPASQPPRLLKNKALLCKPITQTKATSCKPHTQNKECQTEDTPTQPPIIVVPVPVPVFVPIPLHLYTQYAPVPFGIPVPLPVPMLIPSSMDNEDKVTESIEDIKEKLPSHPFEADLLEMAEIIAEDEEKEKTLSQGGSQTSEQELFLDTKIFEKDQGSTYSGDLESEAVSTPHSWEEELNHYALKSNTVQEADLEVKQFSKGETEQDLEADFPSESFDPLNKGQGIQARSRTRRRHRDGFPQPRRR</sequence>
<dbReference type="PANTHER" id="PTHR45736">
    <property type="entry name" value="ZINC FINGER MYM-TYPE PROTEIN"/>
    <property type="match status" value="1"/>
</dbReference>
<feature type="region of interest" description="Disordered" evidence="5">
    <location>
        <begin position="573"/>
        <end position="622"/>
    </location>
</feature>
<feature type="non-terminal residue" evidence="7">
    <location>
        <position position="622"/>
    </location>
</feature>
<evidence type="ECO:0000313" key="7">
    <source>
        <dbReference type="EMBL" id="KAB1268108.1"/>
    </source>
</evidence>
<keyword evidence="3" id="KW-0863">Zinc-finger</keyword>
<feature type="domain" description="TRASH" evidence="6">
    <location>
        <begin position="65"/>
        <end position="102"/>
    </location>
</feature>
<evidence type="ECO:0000256" key="4">
    <source>
        <dbReference type="ARBA" id="ARBA00022833"/>
    </source>
</evidence>
<dbReference type="Pfam" id="PF06467">
    <property type="entry name" value="zf-FCS"/>
    <property type="match status" value="3"/>
</dbReference>
<evidence type="ECO:0000256" key="3">
    <source>
        <dbReference type="ARBA" id="ARBA00022771"/>
    </source>
</evidence>
<keyword evidence="4" id="KW-0862">Zinc</keyword>
<dbReference type="PANTHER" id="PTHR45736:SF5">
    <property type="entry name" value="ZINC FINGER MYM-TYPE PROTEIN 4"/>
    <property type="match status" value="1"/>
</dbReference>
<evidence type="ECO:0000256" key="2">
    <source>
        <dbReference type="ARBA" id="ARBA00022737"/>
    </source>
</evidence>
<dbReference type="Proteomes" id="UP000299084">
    <property type="component" value="Unassembled WGS sequence"/>
</dbReference>
<feature type="domain" description="TRASH" evidence="6">
    <location>
        <begin position="261"/>
        <end position="296"/>
    </location>
</feature>
<feature type="domain" description="TRASH" evidence="6">
    <location>
        <begin position="15"/>
        <end position="50"/>
    </location>
</feature>
<dbReference type="InterPro" id="IPR010507">
    <property type="entry name" value="Znf_MYM"/>
</dbReference>
<feature type="domain" description="TRASH" evidence="6">
    <location>
        <begin position="109"/>
        <end position="141"/>
    </location>
</feature>
<organism evidence="7 8">
    <name type="scientific">Camelus dromedarius</name>
    <name type="common">Dromedary</name>
    <name type="synonym">Arabian camel</name>
    <dbReference type="NCBI Taxonomy" id="9838"/>
    <lineage>
        <taxon>Eukaryota</taxon>
        <taxon>Metazoa</taxon>
        <taxon>Chordata</taxon>
        <taxon>Craniata</taxon>
        <taxon>Vertebrata</taxon>
        <taxon>Euteleostomi</taxon>
        <taxon>Mammalia</taxon>
        <taxon>Eutheria</taxon>
        <taxon>Laurasiatheria</taxon>
        <taxon>Artiodactyla</taxon>
        <taxon>Tylopoda</taxon>
        <taxon>Camelidae</taxon>
        <taxon>Camelus</taxon>
    </lineage>
</organism>
<evidence type="ECO:0000256" key="1">
    <source>
        <dbReference type="ARBA" id="ARBA00022723"/>
    </source>
</evidence>
<proteinExistence type="predicted"/>
<feature type="compositionally biased region" description="Basic residues" evidence="5">
    <location>
        <begin position="606"/>
        <end position="622"/>
    </location>
</feature>
<evidence type="ECO:0000256" key="5">
    <source>
        <dbReference type="SAM" id="MobiDB-lite"/>
    </source>
</evidence>
<name>A0A5N4DAH8_CAMDR</name>
<accession>A0A5N4DAH8</accession>
<gene>
    <name evidence="7" type="ORF">Cadr_000013620</name>
</gene>
<comment type="caution">
    <text evidence="7">The sequence shown here is derived from an EMBL/GenBank/DDBJ whole genome shotgun (WGS) entry which is preliminary data.</text>
</comment>
<feature type="domain" description="TRASH" evidence="6">
    <location>
        <begin position="304"/>
        <end position="342"/>
    </location>
</feature>
<evidence type="ECO:0000313" key="8">
    <source>
        <dbReference type="Proteomes" id="UP000299084"/>
    </source>
</evidence>
<dbReference type="SMART" id="SM00746">
    <property type="entry name" value="TRASH"/>
    <property type="match status" value="6"/>
</dbReference>
<keyword evidence="8" id="KW-1185">Reference proteome</keyword>
<reference evidence="7 8" key="1">
    <citation type="journal article" date="2019" name="Mol. Ecol. Resour.">
        <title>Improving Illumina assemblies with Hi-C and long reads: an example with the North African dromedary.</title>
        <authorList>
            <person name="Elbers J.P."/>
            <person name="Rogers M.F."/>
            <person name="Perelman P.L."/>
            <person name="Proskuryakova A.A."/>
            <person name="Serdyukova N.A."/>
            <person name="Johnson W.E."/>
            <person name="Horin P."/>
            <person name="Corander J."/>
            <person name="Murphy D."/>
            <person name="Burger P.A."/>
        </authorList>
    </citation>
    <scope>NUCLEOTIDE SEQUENCE [LARGE SCALE GENOMIC DNA]</scope>
    <source>
        <strain evidence="7">Drom800</strain>
        <tissue evidence="7">Blood</tissue>
    </source>
</reference>
<dbReference type="AlphaFoldDB" id="A0A5N4DAH8"/>
<dbReference type="STRING" id="9838.ENSCDRP00005031100"/>
<keyword evidence="1" id="KW-0479">Metal-binding</keyword>
<dbReference type="GO" id="GO:0008270">
    <property type="term" value="F:zinc ion binding"/>
    <property type="evidence" value="ECO:0007669"/>
    <property type="project" value="UniProtKB-KW"/>
</dbReference>
<dbReference type="EMBL" id="JWIN03000013">
    <property type="protein sequence ID" value="KAB1268108.1"/>
    <property type="molecule type" value="Genomic_DNA"/>
</dbReference>
<feature type="domain" description="TRASH" evidence="6">
    <location>
        <begin position="219"/>
        <end position="255"/>
    </location>
</feature>
<dbReference type="InterPro" id="IPR051284">
    <property type="entry name" value="ZnF_MYMT-QRICH1"/>
</dbReference>
<protein>
    <submittedName>
        <fullName evidence="7">Zinc finger MYM-type protein 4</fullName>
    </submittedName>
</protein>
<dbReference type="InterPro" id="IPR011017">
    <property type="entry name" value="TRASH_dom"/>
</dbReference>
<keyword evidence="2" id="KW-0677">Repeat</keyword>
<evidence type="ECO:0000259" key="6">
    <source>
        <dbReference type="SMART" id="SM00746"/>
    </source>
</evidence>